<evidence type="ECO:0000256" key="3">
    <source>
        <dbReference type="ARBA" id="ARBA00022692"/>
    </source>
</evidence>
<dbReference type="Pfam" id="PF02653">
    <property type="entry name" value="BPD_transp_2"/>
    <property type="match status" value="1"/>
</dbReference>
<dbReference type="AlphaFoldDB" id="A0A7X2TQ02"/>
<protein>
    <submittedName>
        <fullName evidence="7">ABC transporter permease</fullName>
    </submittedName>
</protein>
<feature type="transmembrane region" description="Helical" evidence="6">
    <location>
        <begin position="20"/>
        <end position="40"/>
    </location>
</feature>
<evidence type="ECO:0000256" key="5">
    <source>
        <dbReference type="ARBA" id="ARBA00023136"/>
    </source>
</evidence>
<comment type="subcellular location">
    <subcellularLocation>
        <location evidence="1">Cell membrane</location>
        <topology evidence="1">Multi-pass membrane protein</topology>
    </subcellularLocation>
</comment>
<dbReference type="GO" id="GO:0022857">
    <property type="term" value="F:transmembrane transporter activity"/>
    <property type="evidence" value="ECO:0007669"/>
    <property type="project" value="InterPro"/>
</dbReference>
<organism evidence="7 8">
    <name type="scientific">Bullifex porci</name>
    <dbReference type="NCBI Taxonomy" id="2606638"/>
    <lineage>
        <taxon>Bacteria</taxon>
        <taxon>Pseudomonadati</taxon>
        <taxon>Spirochaetota</taxon>
        <taxon>Spirochaetia</taxon>
        <taxon>Spirochaetales</taxon>
        <taxon>Spirochaetaceae</taxon>
        <taxon>Bullifex</taxon>
    </lineage>
</organism>
<dbReference type="Proteomes" id="UP000460549">
    <property type="component" value="Unassembled WGS sequence"/>
</dbReference>
<dbReference type="CDD" id="cd06580">
    <property type="entry name" value="TM_PBP1_transp_TpRbsC_like"/>
    <property type="match status" value="1"/>
</dbReference>
<proteinExistence type="predicted"/>
<dbReference type="EMBL" id="VUNN01000001">
    <property type="protein sequence ID" value="MSU05272.1"/>
    <property type="molecule type" value="Genomic_DNA"/>
</dbReference>
<feature type="transmembrane region" description="Helical" evidence="6">
    <location>
        <begin position="289"/>
        <end position="313"/>
    </location>
</feature>
<keyword evidence="8" id="KW-1185">Reference proteome</keyword>
<evidence type="ECO:0000256" key="6">
    <source>
        <dbReference type="SAM" id="Phobius"/>
    </source>
</evidence>
<accession>A0A7X2TQ02</accession>
<feature type="transmembrane region" description="Helical" evidence="6">
    <location>
        <begin position="124"/>
        <end position="145"/>
    </location>
</feature>
<feature type="transmembrane region" description="Helical" evidence="6">
    <location>
        <begin position="205"/>
        <end position="222"/>
    </location>
</feature>
<keyword evidence="2" id="KW-1003">Cell membrane</keyword>
<evidence type="ECO:0000313" key="8">
    <source>
        <dbReference type="Proteomes" id="UP000460549"/>
    </source>
</evidence>
<keyword evidence="4 6" id="KW-1133">Transmembrane helix</keyword>
<feature type="transmembrane region" description="Helical" evidence="6">
    <location>
        <begin position="333"/>
        <end position="351"/>
    </location>
</feature>
<dbReference type="PANTHER" id="PTHR47089">
    <property type="entry name" value="ABC TRANSPORTER, PERMEASE PROTEIN"/>
    <property type="match status" value="1"/>
</dbReference>
<evidence type="ECO:0000256" key="2">
    <source>
        <dbReference type="ARBA" id="ARBA00022475"/>
    </source>
</evidence>
<dbReference type="GO" id="GO:0005886">
    <property type="term" value="C:plasma membrane"/>
    <property type="evidence" value="ECO:0007669"/>
    <property type="project" value="UniProtKB-SubCell"/>
</dbReference>
<comment type="caution">
    <text evidence="7">The sequence shown here is derived from an EMBL/GenBank/DDBJ whole genome shotgun (WGS) entry which is preliminary data.</text>
</comment>
<keyword evidence="3 6" id="KW-0812">Transmembrane</keyword>
<evidence type="ECO:0000256" key="1">
    <source>
        <dbReference type="ARBA" id="ARBA00004651"/>
    </source>
</evidence>
<dbReference type="PANTHER" id="PTHR47089:SF1">
    <property type="entry name" value="GUANOSINE ABC TRANSPORTER PERMEASE PROTEIN NUPP"/>
    <property type="match status" value="1"/>
</dbReference>
<dbReference type="RefSeq" id="WP_154424173.1">
    <property type="nucleotide sequence ID" value="NZ_JAQYGB010000076.1"/>
</dbReference>
<keyword evidence="5 6" id="KW-0472">Membrane</keyword>
<feature type="transmembrane region" description="Helical" evidence="6">
    <location>
        <begin position="257"/>
        <end position="277"/>
    </location>
</feature>
<reference evidence="7 8" key="1">
    <citation type="submission" date="2019-08" db="EMBL/GenBank/DDBJ databases">
        <title>In-depth cultivation of the pig gut microbiome towards novel bacterial diversity and tailored functional studies.</title>
        <authorList>
            <person name="Wylensek D."/>
            <person name="Hitch T.C.A."/>
            <person name="Clavel T."/>
        </authorList>
    </citation>
    <scope>NUCLEOTIDE SEQUENCE [LARGE SCALE GENOMIC DNA]</scope>
    <source>
        <strain evidence="7 8">NM-380-WT-3C1</strain>
    </source>
</reference>
<evidence type="ECO:0000313" key="7">
    <source>
        <dbReference type="EMBL" id="MSU05272.1"/>
    </source>
</evidence>
<dbReference type="InterPro" id="IPR001851">
    <property type="entry name" value="ABC_transp_permease"/>
</dbReference>
<feature type="transmembrane region" description="Helical" evidence="6">
    <location>
        <begin position="151"/>
        <end position="172"/>
    </location>
</feature>
<gene>
    <name evidence="7" type="ORF">FYJ80_00525</name>
</gene>
<evidence type="ECO:0000256" key="4">
    <source>
        <dbReference type="ARBA" id="ARBA00022989"/>
    </source>
</evidence>
<feature type="transmembrane region" description="Helical" evidence="6">
    <location>
        <begin position="73"/>
        <end position="95"/>
    </location>
</feature>
<sequence>MKNKEKQSFLDWFLSSQGATSVAVVILGFIIGTILVLLVGRNPAGLFKAIGQSIIGKAGKNGAWNFRNVGETLAYSIPYILCGLSMGFAARVGLFNIGAEGQYIVGMLAAQAVAVCIPSFPFQWLICLLVAIVAGAIWGGIVGFLKAKYKVSEVVATIMLNYIALYLFRIIAFKMPAGLTNRTYQTAPLQSGALLSKFLIKTSNLNIGFFFMIAACLIYWFIMEKTKMGFAFRATGYNKDAARCSGINADSAIASSMAISGAFAGLAGACVLLGGAYTTGRIIQGMDNYGFMGIAVALVGNSRALGIFLAGLLFGVLKQSQSIMQGMNIPKEITFIIQGLIVIFIALRSGLELVKAYRSRVLVRKEAQKV</sequence>
<name>A0A7X2TQ02_9SPIO</name>